<dbReference type="PaxDb" id="449447-MAE_24730"/>
<dbReference type="BioCyc" id="MAER449447:MAE_RS10800-MONOMER"/>
<dbReference type="InterPro" id="IPR009057">
    <property type="entry name" value="Homeodomain-like_sf"/>
</dbReference>
<dbReference type="Pfam" id="PF04255">
    <property type="entry name" value="DUF433"/>
    <property type="match status" value="1"/>
</dbReference>
<dbReference type="SUPFAM" id="SSF46689">
    <property type="entry name" value="Homeodomain-like"/>
    <property type="match status" value="1"/>
</dbReference>
<evidence type="ECO:0008006" key="3">
    <source>
        <dbReference type="Google" id="ProtNLM"/>
    </source>
</evidence>
<dbReference type="STRING" id="449447.MAE_24730"/>
<dbReference type="InterPro" id="IPR007367">
    <property type="entry name" value="DUF433"/>
</dbReference>
<organism evidence="1 2">
    <name type="scientific">Microcystis aeruginosa (strain NIES-843 / IAM M-2473)</name>
    <dbReference type="NCBI Taxonomy" id="449447"/>
    <lineage>
        <taxon>Bacteria</taxon>
        <taxon>Bacillati</taxon>
        <taxon>Cyanobacteriota</taxon>
        <taxon>Cyanophyceae</taxon>
        <taxon>Oscillatoriophycideae</taxon>
        <taxon>Chroococcales</taxon>
        <taxon>Microcystaceae</taxon>
        <taxon>Microcystis</taxon>
    </lineage>
</organism>
<sequence>MSLTATEYKYIQIDEYNVPFIAGTTMKVVELITPMKAYGWSPENFHEQHPYLTMGQIYSALAYYWDHKEELDGDLERRYQLAEQLRREAGESPIAKKLAAMGLLP</sequence>
<dbReference type="Gene3D" id="1.10.10.10">
    <property type="entry name" value="Winged helix-like DNA-binding domain superfamily/Winged helix DNA-binding domain"/>
    <property type="match status" value="1"/>
</dbReference>
<dbReference type="InterPro" id="IPR036388">
    <property type="entry name" value="WH-like_DNA-bd_sf"/>
</dbReference>
<protein>
    <recommendedName>
        <fullName evidence="3">DUF433 domain-containing protein</fullName>
    </recommendedName>
</protein>
<evidence type="ECO:0000313" key="2">
    <source>
        <dbReference type="Proteomes" id="UP000001510"/>
    </source>
</evidence>
<dbReference type="HOGENOM" id="CLU_178342_0_0_3"/>
<dbReference type="EnsemblBacteria" id="BAG02295">
    <property type="protein sequence ID" value="BAG02295"/>
    <property type="gene ID" value="MAE_24730"/>
</dbReference>
<dbReference type="KEGG" id="mar:MAE_24730"/>
<dbReference type="EMBL" id="AP009552">
    <property type="protein sequence ID" value="BAG02295.1"/>
    <property type="molecule type" value="Genomic_DNA"/>
</dbReference>
<keyword evidence="2" id="KW-1185">Reference proteome</keyword>
<gene>
    <name evidence="1" type="ordered locus">MAE_24730</name>
</gene>
<name>B0JHE3_MICAN</name>
<dbReference type="Proteomes" id="UP000001510">
    <property type="component" value="Chromosome"/>
</dbReference>
<evidence type="ECO:0000313" key="1">
    <source>
        <dbReference type="EMBL" id="BAG02295.1"/>
    </source>
</evidence>
<reference evidence="1 2" key="1">
    <citation type="journal article" date="2007" name="DNA Res.">
        <title>Complete genomic structure of the bloom-forming toxic cyanobacterium Microcystis aeruginosa NIES-843.</title>
        <authorList>
            <person name="Kaneko T."/>
            <person name="Nakajima N."/>
            <person name="Okamoto S."/>
            <person name="Suzuki I."/>
            <person name="Tanabe Y."/>
            <person name="Tamaoki M."/>
            <person name="Nakamura Y."/>
            <person name="Kasai F."/>
            <person name="Watanabe A."/>
            <person name="Kawashima K."/>
            <person name="Kishida Y."/>
            <person name="Ono A."/>
            <person name="Shimizu Y."/>
            <person name="Takahashi C."/>
            <person name="Minami C."/>
            <person name="Fujishiro T."/>
            <person name="Kohara M."/>
            <person name="Katoh M."/>
            <person name="Nakazaki N."/>
            <person name="Nakayama S."/>
            <person name="Yamada M."/>
            <person name="Tabata S."/>
            <person name="Watanabe M.M."/>
        </authorList>
    </citation>
    <scope>NUCLEOTIDE SEQUENCE [LARGE SCALE GENOMIC DNA]</scope>
    <source>
        <strain evidence="2">NIES-843 / IAM M-247</strain>
    </source>
</reference>
<accession>B0JHE3</accession>
<dbReference type="eggNOG" id="COG2442">
    <property type="taxonomic scope" value="Bacteria"/>
</dbReference>
<dbReference type="PATRIC" id="fig|449447.4.peg.2264"/>
<dbReference type="RefSeq" id="WP_012265601.1">
    <property type="nucleotide sequence ID" value="NC_010296.1"/>
</dbReference>
<proteinExistence type="predicted"/>
<dbReference type="AlphaFoldDB" id="B0JHE3"/>